<gene>
    <name evidence="2" type="ORF">PLOB_00010030</name>
</gene>
<dbReference type="EMBL" id="CALNXK010000015">
    <property type="protein sequence ID" value="CAH3047043.1"/>
    <property type="molecule type" value="Genomic_DNA"/>
</dbReference>
<dbReference type="PANTHER" id="PTHR34714">
    <property type="entry name" value="EGF-LIKE DOMAIN-CONTAINING PROTEIN"/>
    <property type="match status" value="1"/>
</dbReference>
<organism evidence="2 3">
    <name type="scientific">Porites lobata</name>
    <dbReference type="NCBI Taxonomy" id="104759"/>
    <lineage>
        <taxon>Eukaryota</taxon>
        <taxon>Metazoa</taxon>
        <taxon>Cnidaria</taxon>
        <taxon>Anthozoa</taxon>
        <taxon>Hexacorallia</taxon>
        <taxon>Scleractinia</taxon>
        <taxon>Fungiina</taxon>
        <taxon>Poritidae</taxon>
        <taxon>Porites</taxon>
    </lineage>
</organism>
<dbReference type="Proteomes" id="UP001159405">
    <property type="component" value="Unassembled WGS sequence"/>
</dbReference>
<evidence type="ECO:0000313" key="2">
    <source>
        <dbReference type="EMBL" id="CAH3047043.1"/>
    </source>
</evidence>
<reference evidence="2 3" key="1">
    <citation type="submission" date="2022-05" db="EMBL/GenBank/DDBJ databases">
        <authorList>
            <consortium name="Genoscope - CEA"/>
            <person name="William W."/>
        </authorList>
    </citation>
    <scope>NUCLEOTIDE SEQUENCE [LARGE SCALE GENOMIC DNA]</scope>
</reference>
<name>A0ABN8NEL6_9CNID</name>
<accession>A0ABN8NEL6</accession>
<comment type="caution">
    <text evidence="2">The sequence shown here is derived from an EMBL/GenBank/DDBJ whole genome shotgun (WGS) entry which is preliminary data.</text>
</comment>
<proteinExistence type="predicted"/>
<keyword evidence="1" id="KW-0472">Membrane</keyword>
<protein>
    <submittedName>
        <fullName evidence="2">Uncharacterized protein</fullName>
    </submittedName>
</protein>
<dbReference type="SUPFAM" id="SSF54197">
    <property type="entry name" value="HIT-like"/>
    <property type="match status" value="1"/>
</dbReference>
<evidence type="ECO:0000313" key="3">
    <source>
        <dbReference type="Proteomes" id="UP001159405"/>
    </source>
</evidence>
<feature type="transmembrane region" description="Helical" evidence="1">
    <location>
        <begin position="21"/>
        <end position="39"/>
    </location>
</feature>
<dbReference type="PANTHER" id="PTHR34714:SF3">
    <property type="match status" value="1"/>
</dbReference>
<sequence>MRAKVGGESCGSFMVGHRKQKSILVAAVLIAVFLIALYFNSRPKPFKPFTALIVSTTHAQSNTAGHESLDKGNLKYQMYNNSVQFDHLWFNNNCLETSTLNTGIENINSVVDTWKNSLGTNCRDLYMKFSDIYIVRSRSAPVVIPETFAPKVLKWLGGKKKLLEEASLQLITSVDNLYTQESTVFNPLRAKRPGAGGGATADTKKYVAEIVQATINDCDFCQYKTNTAQDPFGRVESQYTVSVSNTFKVEKFHSLVLWKHHNPLDIKEHELLDGMETAQKWFRMAHAWDKKYTIPHIYWDTLPRASASQVHPHFHVTLARDHYYAKWNHLYVAAKKYAEDHNGENYFSTLTKIYSALGLAVRYGNATVLAYLTPTASHEIMLISKRPCKDLFHLLYDCLTAFRDDMELYALSAGMVFPKFNPSPDGSDLPTIIRLVYRGAAEGTRADIDSLQLFGTTNVNVDPYVIISHIKKSVERRRARPLRQSSDA</sequence>
<keyword evidence="1" id="KW-1133">Transmembrane helix</keyword>
<keyword evidence="3" id="KW-1185">Reference proteome</keyword>
<evidence type="ECO:0000256" key="1">
    <source>
        <dbReference type="SAM" id="Phobius"/>
    </source>
</evidence>
<dbReference type="InterPro" id="IPR036265">
    <property type="entry name" value="HIT-like_sf"/>
</dbReference>
<keyword evidence="1" id="KW-0812">Transmembrane</keyword>